<reference evidence="1" key="1">
    <citation type="journal article" date="2022" name="Plant J.">
        <title>Strategies of tolerance reflected in two North American maple genomes.</title>
        <authorList>
            <person name="McEvoy S.L."/>
            <person name="Sezen U.U."/>
            <person name="Trouern-Trend A."/>
            <person name="McMahon S.M."/>
            <person name="Schaberg P.G."/>
            <person name="Yang J."/>
            <person name="Wegrzyn J.L."/>
            <person name="Swenson N.G."/>
        </authorList>
    </citation>
    <scope>NUCLEOTIDE SEQUENCE</scope>
    <source>
        <strain evidence="1">NS2018</strain>
    </source>
</reference>
<dbReference type="AlphaFoldDB" id="A0AA39VPD4"/>
<reference evidence="1" key="2">
    <citation type="submission" date="2023-06" db="EMBL/GenBank/DDBJ databases">
        <authorList>
            <person name="Swenson N.G."/>
            <person name="Wegrzyn J.L."/>
            <person name="Mcevoy S.L."/>
        </authorList>
    </citation>
    <scope>NUCLEOTIDE SEQUENCE</scope>
    <source>
        <strain evidence="1">NS2018</strain>
        <tissue evidence="1">Leaf</tissue>
    </source>
</reference>
<gene>
    <name evidence="1" type="ORF">LWI29_027573</name>
</gene>
<evidence type="ECO:0000313" key="1">
    <source>
        <dbReference type="EMBL" id="KAK0585373.1"/>
    </source>
</evidence>
<sequence length="116" mass="13033">MKKKNWRPMSWTTIGGTGADELDDMSWASMSWRPTTTATSWRSVLLLLLLLLLSSLLSSSSPMSEEVRSSSGDADLARSVSLEEDLTTFDQFGELLFYTRIPNNKIARLCYIPISH</sequence>
<evidence type="ECO:0000313" key="2">
    <source>
        <dbReference type="Proteomes" id="UP001168877"/>
    </source>
</evidence>
<keyword evidence="2" id="KW-1185">Reference proteome</keyword>
<protein>
    <submittedName>
        <fullName evidence="1">Uncharacterized protein</fullName>
    </submittedName>
</protein>
<dbReference type="EMBL" id="JAUESC010000383">
    <property type="protein sequence ID" value="KAK0585373.1"/>
    <property type="molecule type" value="Genomic_DNA"/>
</dbReference>
<dbReference type="Proteomes" id="UP001168877">
    <property type="component" value="Unassembled WGS sequence"/>
</dbReference>
<accession>A0AA39VPD4</accession>
<organism evidence="1 2">
    <name type="scientific">Acer saccharum</name>
    <name type="common">Sugar maple</name>
    <dbReference type="NCBI Taxonomy" id="4024"/>
    <lineage>
        <taxon>Eukaryota</taxon>
        <taxon>Viridiplantae</taxon>
        <taxon>Streptophyta</taxon>
        <taxon>Embryophyta</taxon>
        <taxon>Tracheophyta</taxon>
        <taxon>Spermatophyta</taxon>
        <taxon>Magnoliopsida</taxon>
        <taxon>eudicotyledons</taxon>
        <taxon>Gunneridae</taxon>
        <taxon>Pentapetalae</taxon>
        <taxon>rosids</taxon>
        <taxon>malvids</taxon>
        <taxon>Sapindales</taxon>
        <taxon>Sapindaceae</taxon>
        <taxon>Hippocastanoideae</taxon>
        <taxon>Acereae</taxon>
        <taxon>Acer</taxon>
    </lineage>
</organism>
<comment type="caution">
    <text evidence="1">The sequence shown here is derived from an EMBL/GenBank/DDBJ whole genome shotgun (WGS) entry which is preliminary data.</text>
</comment>
<name>A0AA39VPD4_ACESA</name>
<proteinExistence type="predicted"/>